<gene>
    <name evidence="3" type="ORF">ROA7450_01775</name>
</gene>
<proteinExistence type="predicted"/>
<name>A0A1X6Z0X1_9RHOB</name>
<keyword evidence="4" id="KW-1185">Reference proteome</keyword>
<dbReference type="Proteomes" id="UP000193061">
    <property type="component" value="Unassembled WGS sequence"/>
</dbReference>
<feature type="region of interest" description="Disordered" evidence="1">
    <location>
        <begin position="54"/>
        <end position="89"/>
    </location>
</feature>
<evidence type="ECO:0000256" key="1">
    <source>
        <dbReference type="SAM" id="MobiDB-lite"/>
    </source>
</evidence>
<dbReference type="AlphaFoldDB" id="A0A1X6Z0X1"/>
<dbReference type="EMBL" id="FWFX01000004">
    <property type="protein sequence ID" value="SLN37112.1"/>
    <property type="molecule type" value="Genomic_DNA"/>
</dbReference>
<evidence type="ECO:0000313" key="4">
    <source>
        <dbReference type="Proteomes" id="UP000193061"/>
    </source>
</evidence>
<evidence type="ECO:0000313" key="3">
    <source>
        <dbReference type="EMBL" id="SLN37112.1"/>
    </source>
</evidence>
<feature type="compositionally biased region" description="Basic residues" evidence="1">
    <location>
        <begin position="71"/>
        <end position="89"/>
    </location>
</feature>
<reference evidence="3 4" key="1">
    <citation type="submission" date="2017-03" db="EMBL/GenBank/DDBJ databases">
        <authorList>
            <person name="Afonso C.L."/>
            <person name="Miller P.J."/>
            <person name="Scott M.A."/>
            <person name="Spackman E."/>
            <person name="Goraichik I."/>
            <person name="Dimitrov K.M."/>
            <person name="Suarez D.L."/>
            <person name="Swayne D.E."/>
        </authorList>
    </citation>
    <scope>NUCLEOTIDE SEQUENCE [LARGE SCALE GENOMIC DNA]</scope>
    <source>
        <strain evidence="3 4">CECT 7450</strain>
    </source>
</reference>
<keyword evidence="2" id="KW-0732">Signal</keyword>
<sequence length="89" mass="9626">MENWMAHLKAPLIGAFASAFIAGSAHANLWFEPTPVDAPTAAFAASNSIELAQSSATKTPAQLAVEEANKNTKKKKKNKKKKKRRGSFK</sequence>
<evidence type="ECO:0000256" key="2">
    <source>
        <dbReference type="SAM" id="SignalP"/>
    </source>
</evidence>
<accession>A0A1X6Z0X1</accession>
<feature type="signal peptide" evidence="2">
    <location>
        <begin position="1"/>
        <end position="27"/>
    </location>
</feature>
<dbReference type="RefSeq" id="WP_085805305.1">
    <property type="nucleotide sequence ID" value="NZ_FWFX01000004.1"/>
</dbReference>
<protein>
    <submittedName>
        <fullName evidence="3">Uncharacterized protein</fullName>
    </submittedName>
</protein>
<organism evidence="3 4">
    <name type="scientific">Roseovarius albus</name>
    <dbReference type="NCBI Taxonomy" id="1247867"/>
    <lineage>
        <taxon>Bacteria</taxon>
        <taxon>Pseudomonadati</taxon>
        <taxon>Pseudomonadota</taxon>
        <taxon>Alphaproteobacteria</taxon>
        <taxon>Rhodobacterales</taxon>
        <taxon>Roseobacteraceae</taxon>
        <taxon>Roseovarius</taxon>
    </lineage>
</organism>
<feature type="chain" id="PRO_5013230996" evidence="2">
    <location>
        <begin position="28"/>
        <end position="89"/>
    </location>
</feature>